<name>A0ABQ7TGN4_PHRPL</name>
<dbReference type="EMBL" id="JAIPUX010000439">
    <property type="protein sequence ID" value="KAH0628917.1"/>
    <property type="molecule type" value="Genomic_DNA"/>
</dbReference>
<evidence type="ECO:0000313" key="2">
    <source>
        <dbReference type="Proteomes" id="UP000826234"/>
    </source>
</evidence>
<keyword evidence="2" id="KW-1185">Reference proteome</keyword>
<comment type="caution">
    <text evidence="1">The sequence shown here is derived from an EMBL/GenBank/DDBJ whole genome shotgun (WGS) entry which is preliminary data.</text>
</comment>
<dbReference type="CDD" id="cd00257">
    <property type="entry name" value="beta-trefoil_FSCN-like"/>
    <property type="match status" value="1"/>
</dbReference>
<proteinExistence type="predicted"/>
<sequence length="334" mass="38097">MGNGKRDSGYYPFVSIQAVRKGPCKGLGQLEAYLDAEEGVAFQMDNGMYWGCVNHNRVSCIEGMTEKIEACKFHIISLPSGKIGMRNWKGLCLAAMDVPSEVYFPIQPVSFEDNENQEYDVFYKNDKVTFKAYNGLFLARRRNKHNTLTAARFYPDETCYFRPVIGDVLPPTIKILGVVPDEVSDLSCTPCILAEQTYDNWKEVPVTHNFTMKWETLSVDRIIWTRMWGLGLYSSCTFQVLDTTAMIFYTPNNEQLITAVRMISEPLHQEVVVPPKKKVRAQFCVDKHNIAPLGFLAIVRKTRPDESVTFYVVGGSWKGLVFNNFRLEVEFTDL</sequence>
<evidence type="ECO:0000313" key="1">
    <source>
        <dbReference type="EMBL" id="KAH0628917.1"/>
    </source>
</evidence>
<accession>A0ABQ7TGN4</accession>
<reference evidence="1 2" key="1">
    <citation type="journal article" date="2022" name="Gigascience">
        <title>A chromosome-level genome assembly and annotation of the desert horned lizard, Phrynosoma platyrhinos, provides insight into chromosomal rearrangements among reptiles.</title>
        <authorList>
            <person name="Koochekian N."/>
            <person name="Ascanio A."/>
            <person name="Farleigh K."/>
            <person name="Card D.C."/>
            <person name="Schield D.R."/>
            <person name="Castoe T.A."/>
            <person name="Jezkova T."/>
        </authorList>
    </citation>
    <scope>NUCLEOTIDE SEQUENCE [LARGE SCALE GENOMIC DNA]</scope>
    <source>
        <strain evidence="1">NK-2021</strain>
    </source>
</reference>
<organism evidence="1 2">
    <name type="scientific">Phrynosoma platyrhinos</name>
    <name type="common">Desert horned lizard</name>
    <dbReference type="NCBI Taxonomy" id="52577"/>
    <lineage>
        <taxon>Eukaryota</taxon>
        <taxon>Metazoa</taxon>
        <taxon>Chordata</taxon>
        <taxon>Craniata</taxon>
        <taxon>Vertebrata</taxon>
        <taxon>Euteleostomi</taxon>
        <taxon>Lepidosauria</taxon>
        <taxon>Squamata</taxon>
        <taxon>Bifurcata</taxon>
        <taxon>Unidentata</taxon>
        <taxon>Episquamata</taxon>
        <taxon>Toxicofera</taxon>
        <taxon>Iguania</taxon>
        <taxon>Phrynosomatidae</taxon>
        <taxon>Phrynosomatinae</taxon>
        <taxon>Phrynosoma</taxon>
    </lineage>
</organism>
<dbReference type="Gene3D" id="2.170.15.10">
    <property type="entry name" value="Proaerolysin, chain A, domain 3"/>
    <property type="match status" value="1"/>
</dbReference>
<gene>
    <name evidence="1" type="ORF">JD844_010555</name>
</gene>
<dbReference type="Proteomes" id="UP000826234">
    <property type="component" value="Unassembled WGS sequence"/>
</dbReference>
<protein>
    <submittedName>
        <fullName evidence="1">Uncharacterized protein</fullName>
    </submittedName>
</protein>